<dbReference type="CDD" id="cd03404">
    <property type="entry name" value="SPFH_HflK"/>
    <property type="match status" value="1"/>
</dbReference>
<dbReference type="GO" id="GO:0006508">
    <property type="term" value="P:proteolysis"/>
    <property type="evidence" value="ECO:0007669"/>
    <property type="project" value="UniProtKB-KW"/>
</dbReference>
<accession>A0A2W2ATT1</accession>
<feature type="compositionally biased region" description="Gly residues" evidence="7">
    <location>
        <begin position="1"/>
        <end position="28"/>
    </location>
</feature>
<dbReference type="GO" id="GO:0008233">
    <property type="term" value="F:peptidase activity"/>
    <property type="evidence" value="ECO:0007669"/>
    <property type="project" value="UniProtKB-KW"/>
</dbReference>
<protein>
    <recommendedName>
        <fullName evidence="6">Protein HflK</fullName>
    </recommendedName>
</protein>
<dbReference type="EMBL" id="QKVK01000007">
    <property type="protein sequence ID" value="PZF75960.1"/>
    <property type="molecule type" value="Genomic_DNA"/>
</dbReference>
<feature type="domain" description="Band 7" evidence="8">
    <location>
        <begin position="82"/>
        <end position="247"/>
    </location>
</feature>
<dbReference type="InterPro" id="IPR050710">
    <property type="entry name" value="Band7/mec-2_domain"/>
</dbReference>
<dbReference type="SMART" id="SM00244">
    <property type="entry name" value="PHB"/>
    <property type="match status" value="1"/>
</dbReference>
<dbReference type="InterPro" id="IPR036013">
    <property type="entry name" value="Band_7/SPFH_dom_sf"/>
</dbReference>
<comment type="function">
    <text evidence="6">HflC and HflK could encode or regulate a protease.</text>
</comment>
<keyword evidence="4 6" id="KW-1133">Transmembrane helix</keyword>
<keyword evidence="9" id="KW-0378">Hydrolase</keyword>
<comment type="similarity">
    <text evidence="2 6">Belongs to the band 7/mec-2 family. HflK subfamily.</text>
</comment>
<dbReference type="NCBIfam" id="TIGR01933">
    <property type="entry name" value="hflK"/>
    <property type="match status" value="1"/>
</dbReference>
<dbReference type="Proteomes" id="UP000248795">
    <property type="component" value="Unassembled WGS sequence"/>
</dbReference>
<evidence type="ECO:0000256" key="5">
    <source>
        <dbReference type="ARBA" id="ARBA00023136"/>
    </source>
</evidence>
<dbReference type="GO" id="GO:0016020">
    <property type="term" value="C:membrane"/>
    <property type="evidence" value="ECO:0007669"/>
    <property type="project" value="UniProtKB-SubCell"/>
</dbReference>
<reference evidence="10" key="1">
    <citation type="submission" date="2018-06" db="EMBL/GenBank/DDBJ databases">
        <title>Aestuariibacter litoralis strain KCTC 52945T.</title>
        <authorList>
            <person name="Li X."/>
            <person name="Salam N."/>
            <person name="Li J.-L."/>
            <person name="Chen Y.-M."/>
            <person name="Yang Z.-W."/>
            <person name="Zhang L.-Y."/>
            <person name="Han M.-X."/>
            <person name="Xiao M."/>
            <person name="Li W.-J."/>
        </authorList>
    </citation>
    <scope>NUCLEOTIDE SEQUENCE [LARGE SCALE GENOMIC DNA]</scope>
    <source>
        <strain evidence="10">KCTC 52945</strain>
    </source>
</reference>
<evidence type="ECO:0000256" key="6">
    <source>
        <dbReference type="RuleBase" id="RU364113"/>
    </source>
</evidence>
<dbReference type="RefSeq" id="WP_111199344.1">
    <property type="nucleotide sequence ID" value="NZ_QKVK01000007.1"/>
</dbReference>
<dbReference type="Pfam" id="PF12221">
    <property type="entry name" value="HflK_N"/>
    <property type="match status" value="1"/>
</dbReference>
<dbReference type="InterPro" id="IPR001107">
    <property type="entry name" value="Band_7"/>
</dbReference>
<evidence type="ECO:0000256" key="4">
    <source>
        <dbReference type="ARBA" id="ARBA00022989"/>
    </source>
</evidence>
<evidence type="ECO:0000256" key="1">
    <source>
        <dbReference type="ARBA" id="ARBA00004167"/>
    </source>
</evidence>
<feature type="transmembrane region" description="Helical" evidence="6">
    <location>
        <begin position="65"/>
        <end position="84"/>
    </location>
</feature>
<proteinExistence type="inferred from homology"/>
<gene>
    <name evidence="9" type="primary">hflK</name>
    <name evidence="9" type="ORF">DK847_15010</name>
</gene>
<keyword evidence="5 6" id="KW-0472">Membrane</keyword>
<comment type="caution">
    <text evidence="9">The sequence shown here is derived from an EMBL/GenBank/DDBJ whole genome shotgun (WGS) entry which is preliminary data.</text>
</comment>
<sequence>MPWNSEGGGGGGGQGPWGQGPWGQGGGPRRPNPGNRGPNPPDLDDLIRKGQDKLKQVMPQGGGGYVGWLLGLGFIALVVAYNSVYQVQPDERGVVLRFGTFNRIAEPGLHFALWPVETMEKPKVGAVRQINIGNEGSDGQMLTSDKNIINVPFSVFWRINDAKNFLFNVADQEQVISAVTQSAMREVVGQTRAQAILTTGKNTVEAQVMEITQKLLDEYGAGVTVSSVNLGDVQPPREVADAFAEVVRAGQNQQQLINQAEQYRNQKYRQTDGDAAKLIEDANAYKAATVAEAQGEAARFLSVYEQYKNAKDVTRERIFLETMENVLGSTNKVIVEQGANGQGVVPYLPLPEVKARSGAAQN</sequence>
<dbReference type="SUPFAM" id="SSF117892">
    <property type="entry name" value="Band 7/SPFH domain"/>
    <property type="match status" value="1"/>
</dbReference>
<comment type="subcellular location">
    <subcellularLocation>
        <location evidence="1">Membrane</location>
        <topology evidence="1">Single-pass membrane protein</topology>
    </subcellularLocation>
</comment>
<evidence type="ECO:0000256" key="7">
    <source>
        <dbReference type="SAM" id="MobiDB-lite"/>
    </source>
</evidence>
<feature type="region of interest" description="Disordered" evidence="7">
    <location>
        <begin position="1"/>
        <end position="45"/>
    </location>
</feature>
<keyword evidence="9" id="KW-0645">Protease</keyword>
<evidence type="ECO:0000256" key="2">
    <source>
        <dbReference type="ARBA" id="ARBA00006971"/>
    </source>
</evidence>
<evidence type="ECO:0000313" key="9">
    <source>
        <dbReference type="EMBL" id="PZF75960.1"/>
    </source>
</evidence>
<evidence type="ECO:0000256" key="3">
    <source>
        <dbReference type="ARBA" id="ARBA00022692"/>
    </source>
</evidence>
<dbReference type="InterPro" id="IPR020980">
    <property type="entry name" value="Membrane_HflK_N"/>
</dbReference>
<dbReference type="Gene3D" id="3.30.479.30">
    <property type="entry name" value="Band 7 domain"/>
    <property type="match status" value="1"/>
</dbReference>
<keyword evidence="10" id="KW-1185">Reference proteome</keyword>
<dbReference type="InterPro" id="IPR010201">
    <property type="entry name" value="HflK"/>
</dbReference>
<dbReference type="PANTHER" id="PTHR43327:SF2">
    <property type="entry name" value="MODULATOR OF FTSH PROTEASE HFLK"/>
    <property type="match status" value="1"/>
</dbReference>
<comment type="subunit">
    <text evidence="6">HflC and HflK may interact to form a multimeric complex.</text>
</comment>
<dbReference type="AlphaFoldDB" id="A0A2W2ATT1"/>
<organism evidence="9 10">
    <name type="scientific">Aestuariivirga litoralis</name>
    <dbReference type="NCBI Taxonomy" id="2650924"/>
    <lineage>
        <taxon>Bacteria</taxon>
        <taxon>Pseudomonadati</taxon>
        <taxon>Pseudomonadota</taxon>
        <taxon>Alphaproteobacteria</taxon>
        <taxon>Hyphomicrobiales</taxon>
        <taxon>Aestuariivirgaceae</taxon>
        <taxon>Aestuariivirga</taxon>
    </lineage>
</organism>
<dbReference type="Pfam" id="PF01145">
    <property type="entry name" value="Band_7"/>
    <property type="match status" value="1"/>
</dbReference>
<dbReference type="PANTHER" id="PTHR43327">
    <property type="entry name" value="STOMATIN-LIKE PROTEIN 2, MITOCHONDRIAL"/>
    <property type="match status" value="1"/>
</dbReference>
<evidence type="ECO:0000259" key="8">
    <source>
        <dbReference type="SMART" id="SM00244"/>
    </source>
</evidence>
<evidence type="ECO:0000313" key="10">
    <source>
        <dbReference type="Proteomes" id="UP000248795"/>
    </source>
</evidence>
<name>A0A2W2ATT1_9HYPH</name>
<keyword evidence="3 6" id="KW-0812">Transmembrane</keyword>